<dbReference type="Proteomes" id="UP000463951">
    <property type="component" value="Chromosome"/>
</dbReference>
<gene>
    <name evidence="6" type="ORF">SSPO_091220</name>
</gene>
<accession>A0A499UWQ9</accession>
<evidence type="ECO:0000313" key="6">
    <source>
        <dbReference type="EMBL" id="BBJ46404.1"/>
    </source>
</evidence>
<protein>
    <submittedName>
        <fullName evidence="6">LacI family transcriptional regulator</fullName>
    </submittedName>
</protein>
<dbReference type="CDD" id="cd06267">
    <property type="entry name" value="PBP1_LacI_sugar_binding-like"/>
    <property type="match status" value="1"/>
</dbReference>
<dbReference type="Gene3D" id="3.40.50.2300">
    <property type="match status" value="2"/>
</dbReference>
<feature type="region of interest" description="Disordered" evidence="4">
    <location>
        <begin position="1"/>
        <end position="37"/>
    </location>
</feature>
<dbReference type="Pfam" id="PF00356">
    <property type="entry name" value="LacI"/>
    <property type="match status" value="1"/>
</dbReference>
<dbReference type="EMBL" id="AP019620">
    <property type="protein sequence ID" value="BBJ46404.1"/>
    <property type="molecule type" value="Genomic_DNA"/>
</dbReference>
<keyword evidence="2" id="KW-0238">DNA-binding</keyword>
<feature type="compositionally biased region" description="Polar residues" evidence="4">
    <location>
        <begin position="19"/>
        <end position="29"/>
    </location>
</feature>
<dbReference type="PROSITE" id="PS50932">
    <property type="entry name" value="HTH_LACI_2"/>
    <property type="match status" value="1"/>
</dbReference>
<dbReference type="PANTHER" id="PTHR30146:SF109">
    <property type="entry name" value="HTH-TYPE TRANSCRIPTIONAL REGULATOR GALS"/>
    <property type="match status" value="1"/>
</dbReference>
<dbReference type="SMART" id="SM00354">
    <property type="entry name" value="HTH_LACI"/>
    <property type="match status" value="1"/>
</dbReference>
<dbReference type="Gene3D" id="1.10.260.40">
    <property type="entry name" value="lambda repressor-like DNA-binding domains"/>
    <property type="match status" value="1"/>
</dbReference>
<dbReference type="GO" id="GO:0000976">
    <property type="term" value="F:transcription cis-regulatory region binding"/>
    <property type="evidence" value="ECO:0007669"/>
    <property type="project" value="TreeGrafter"/>
</dbReference>
<keyword evidence="1" id="KW-0805">Transcription regulation</keyword>
<evidence type="ECO:0000256" key="3">
    <source>
        <dbReference type="ARBA" id="ARBA00023163"/>
    </source>
</evidence>
<evidence type="ECO:0000259" key="5">
    <source>
        <dbReference type="PROSITE" id="PS50932"/>
    </source>
</evidence>
<name>A0A499UWQ9_9ACTN</name>
<evidence type="ECO:0000256" key="2">
    <source>
        <dbReference type="ARBA" id="ARBA00023125"/>
    </source>
</evidence>
<reference evidence="6 7" key="1">
    <citation type="journal article" date="2020" name="Int. J. Syst. Evol. Microbiol.">
        <title>Reclassification of Streptomyces castelarensis and Streptomyces sporoclivatus as later heterotypic synonyms of Streptomyces antimycoticus.</title>
        <authorList>
            <person name="Komaki H."/>
            <person name="Tamura T."/>
        </authorList>
    </citation>
    <scope>NUCLEOTIDE SEQUENCE [LARGE SCALE GENOMIC DNA]</scope>
    <source>
        <strain evidence="6 7">NBRC 100767</strain>
    </source>
</reference>
<dbReference type="InterPro" id="IPR028082">
    <property type="entry name" value="Peripla_BP_I"/>
</dbReference>
<dbReference type="SUPFAM" id="SSF53822">
    <property type="entry name" value="Periplasmic binding protein-like I"/>
    <property type="match status" value="1"/>
</dbReference>
<dbReference type="InterPro" id="IPR010982">
    <property type="entry name" value="Lambda_DNA-bd_dom_sf"/>
</dbReference>
<dbReference type="AlphaFoldDB" id="A0A499UWQ9"/>
<dbReference type="SUPFAM" id="SSF47413">
    <property type="entry name" value="lambda repressor-like DNA-binding domains"/>
    <property type="match status" value="1"/>
</dbReference>
<sequence length="363" mass="38923">MTNEPNVGTEARRPRQDRGTASPSDSSAPTLRDVGARAGVSTMTASRALRGDASVAPDTRQRVLAAASDLKYRRNELARNLRTGGASGMVGLVVPNLANPFYSELALGVETALAQRGTKVVLSNTGGDARREREVVEDLVARRMDGIIVVPTGGDQSHLDPARLQDTPVVLAALPAHEIAVDCVLLDDFGGAGEATASLIADGHRRIAFLGPPAVWTISERLRGFRSALNKAGIQPDERLIRWQQRDVASAARVAEQVLTLPDPPTAFFCANSRNTLGACRAVQRLGSDAIVCGFDDFELADMLGIPLRLVTYRTEVMGERAASLLMDRVDEVRAGAGERKPLRQSTIPTALTRYTPLARRAT</sequence>
<keyword evidence="3" id="KW-0804">Transcription</keyword>
<organism evidence="6 7">
    <name type="scientific">Streptomyces antimycoticus</name>
    <dbReference type="NCBI Taxonomy" id="68175"/>
    <lineage>
        <taxon>Bacteria</taxon>
        <taxon>Bacillati</taxon>
        <taxon>Actinomycetota</taxon>
        <taxon>Actinomycetes</taxon>
        <taxon>Kitasatosporales</taxon>
        <taxon>Streptomycetaceae</taxon>
        <taxon>Streptomyces</taxon>
        <taxon>Streptomyces violaceusniger group</taxon>
    </lineage>
</organism>
<proteinExistence type="predicted"/>
<dbReference type="Pfam" id="PF00532">
    <property type="entry name" value="Peripla_BP_1"/>
    <property type="match status" value="1"/>
</dbReference>
<evidence type="ECO:0000256" key="4">
    <source>
        <dbReference type="SAM" id="MobiDB-lite"/>
    </source>
</evidence>
<feature type="domain" description="HTH lacI-type" evidence="5">
    <location>
        <begin position="29"/>
        <end position="83"/>
    </location>
</feature>
<evidence type="ECO:0000256" key="1">
    <source>
        <dbReference type="ARBA" id="ARBA00023015"/>
    </source>
</evidence>
<dbReference type="GO" id="GO:0003700">
    <property type="term" value="F:DNA-binding transcription factor activity"/>
    <property type="evidence" value="ECO:0007669"/>
    <property type="project" value="TreeGrafter"/>
</dbReference>
<dbReference type="InterPro" id="IPR001761">
    <property type="entry name" value="Peripla_BP/Lac1_sug-bd_dom"/>
</dbReference>
<dbReference type="CDD" id="cd01392">
    <property type="entry name" value="HTH_LacI"/>
    <property type="match status" value="1"/>
</dbReference>
<evidence type="ECO:0000313" key="7">
    <source>
        <dbReference type="Proteomes" id="UP000463951"/>
    </source>
</evidence>
<dbReference type="InterPro" id="IPR000843">
    <property type="entry name" value="HTH_LacI"/>
</dbReference>
<dbReference type="PANTHER" id="PTHR30146">
    <property type="entry name" value="LACI-RELATED TRANSCRIPTIONAL REPRESSOR"/>
    <property type="match status" value="1"/>
</dbReference>